<name>A0A840ALZ4_9HYPH</name>
<keyword evidence="4" id="KW-1185">Reference proteome</keyword>
<dbReference type="Proteomes" id="UP000553963">
    <property type="component" value="Unassembled WGS sequence"/>
</dbReference>
<keyword evidence="1" id="KW-0732">Signal</keyword>
<evidence type="ECO:0000313" key="3">
    <source>
        <dbReference type="EMBL" id="MBB3931330.1"/>
    </source>
</evidence>
<sequence>MRGLLAVVGAALFWVGTMAAPALAAPDFDPALLGTLHQQVQDGVTVRTAVPDAKQIEAIFGFRVIEKGVQPVYVEIENGGDEPLWYMPITTDETYFAPLEVAWRFRDPIDPKSGTEAAAAMTRLAVPLSVPAHGSVSGFVFTHLETGLKFLTFGMLKGGDEIGFRFIVPVTGPAYLGERLDFSAMYKPGEIRDVDLPGLRAAIAAMPCCTTNKDGSKKGDPLNVVVVGDLAALFAFVDRGWRMTEMLDLHSAVDTAKSFVLGTTYDTSPVSPLYLFGRPQDLALQKARSTIDERNHVRFWLTPLRFQGKDVWIGQISRDIGVELTRHSWYLTTHRISPSVDFDRDYLLQDLLLSGAVEHFGYAAGVGVSPPADPRTNLTDDPYITDGLRLVLMIGGEDDPIGDVDELEWEKLPVPAP</sequence>
<evidence type="ECO:0000256" key="1">
    <source>
        <dbReference type="SAM" id="SignalP"/>
    </source>
</evidence>
<protein>
    <recommendedName>
        <fullName evidence="2">LssY-like C-terminal domain-containing protein</fullName>
    </recommendedName>
</protein>
<evidence type="ECO:0000259" key="2">
    <source>
        <dbReference type="Pfam" id="PF14067"/>
    </source>
</evidence>
<dbReference type="InterPro" id="IPR025902">
    <property type="entry name" value="LssY-like-C_dom"/>
</dbReference>
<dbReference type="EMBL" id="JACIDS010000003">
    <property type="protein sequence ID" value="MBB3931330.1"/>
    <property type="molecule type" value="Genomic_DNA"/>
</dbReference>
<feature type="chain" id="PRO_5033016234" description="LssY-like C-terminal domain-containing protein" evidence="1">
    <location>
        <begin position="25"/>
        <end position="417"/>
    </location>
</feature>
<accession>A0A840ALZ4</accession>
<gene>
    <name evidence="3" type="ORF">GGR25_002380</name>
</gene>
<comment type="caution">
    <text evidence="3">The sequence shown here is derived from an EMBL/GenBank/DDBJ whole genome shotgun (WGS) entry which is preliminary data.</text>
</comment>
<proteinExistence type="predicted"/>
<reference evidence="3 4" key="1">
    <citation type="submission" date="2020-08" db="EMBL/GenBank/DDBJ databases">
        <title>Genomic Encyclopedia of Type Strains, Phase IV (KMG-IV): sequencing the most valuable type-strain genomes for metagenomic binning, comparative biology and taxonomic classification.</title>
        <authorList>
            <person name="Goeker M."/>
        </authorList>
    </citation>
    <scope>NUCLEOTIDE SEQUENCE [LARGE SCALE GENOMIC DNA]</scope>
    <source>
        <strain evidence="3 4">DSM 25966</strain>
    </source>
</reference>
<feature type="signal peptide" evidence="1">
    <location>
        <begin position="1"/>
        <end position="24"/>
    </location>
</feature>
<dbReference type="RefSeq" id="WP_183398978.1">
    <property type="nucleotide sequence ID" value="NZ_JACIDS010000003.1"/>
</dbReference>
<feature type="domain" description="LssY-like C-terminal" evidence="2">
    <location>
        <begin position="208"/>
        <end position="387"/>
    </location>
</feature>
<dbReference type="Pfam" id="PF14067">
    <property type="entry name" value="LssY_C"/>
    <property type="match status" value="1"/>
</dbReference>
<dbReference type="AlphaFoldDB" id="A0A840ALZ4"/>
<evidence type="ECO:0000313" key="4">
    <source>
        <dbReference type="Proteomes" id="UP000553963"/>
    </source>
</evidence>
<organism evidence="3 4">
    <name type="scientific">Kaistia hirudinis</name>
    <dbReference type="NCBI Taxonomy" id="1293440"/>
    <lineage>
        <taxon>Bacteria</taxon>
        <taxon>Pseudomonadati</taxon>
        <taxon>Pseudomonadota</taxon>
        <taxon>Alphaproteobacteria</taxon>
        <taxon>Hyphomicrobiales</taxon>
        <taxon>Kaistiaceae</taxon>
        <taxon>Kaistia</taxon>
    </lineage>
</organism>